<evidence type="ECO:0000313" key="6">
    <source>
        <dbReference type="Proteomes" id="UP000194003"/>
    </source>
</evidence>
<dbReference type="PROSITE" id="PS51833">
    <property type="entry name" value="HDOD"/>
    <property type="match status" value="1"/>
</dbReference>
<comment type="caution">
    <text evidence="5">The sequence shown here is derived from an EMBL/GenBank/DDBJ whole genome shotgun (WGS) entry which is preliminary data.</text>
</comment>
<dbReference type="GO" id="GO:0005886">
    <property type="term" value="C:plasma membrane"/>
    <property type="evidence" value="ECO:0007669"/>
    <property type="project" value="TreeGrafter"/>
</dbReference>
<protein>
    <recommendedName>
        <fullName evidence="1">diguanylate cyclase</fullName>
        <ecNumber evidence="1">2.7.7.65</ecNumber>
    </recommendedName>
</protein>
<dbReference type="FunFam" id="3.30.70.270:FF:000001">
    <property type="entry name" value="Diguanylate cyclase domain protein"/>
    <property type="match status" value="1"/>
</dbReference>
<dbReference type="PANTHER" id="PTHR45138:SF9">
    <property type="entry name" value="DIGUANYLATE CYCLASE DGCM-RELATED"/>
    <property type="match status" value="1"/>
</dbReference>
<accession>A0A1Y2K7Y5</accession>
<keyword evidence="6" id="KW-1185">Reference proteome</keyword>
<dbReference type="Pfam" id="PF01590">
    <property type="entry name" value="GAF"/>
    <property type="match status" value="1"/>
</dbReference>
<dbReference type="InterPro" id="IPR000160">
    <property type="entry name" value="GGDEF_dom"/>
</dbReference>
<dbReference type="NCBIfam" id="TIGR00277">
    <property type="entry name" value="HDIG"/>
    <property type="match status" value="1"/>
</dbReference>
<dbReference type="SUPFAM" id="SSF109604">
    <property type="entry name" value="HD-domain/PDEase-like"/>
    <property type="match status" value="1"/>
</dbReference>
<dbReference type="InterPro" id="IPR006675">
    <property type="entry name" value="HDIG_dom"/>
</dbReference>
<dbReference type="STRING" id="1434232.MAIT1_00344"/>
<reference evidence="5 6" key="1">
    <citation type="journal article" date="2016" name="BMC Genomics">
        <title>Combined genomic and structural analyses of a cultured magnetotactic bacterium reveals its niche adaptation to a dynamic environment.</title>
        <authorList>
            <person name="Araujo A.C."/>
            <person name="Morillo V."/>
            <person name="Cypriano J."/>
            <person name="Teixeira L.C."/>
            <person name="Leao P."/>
            <person name="Lyra S."/>
            <person name="Almeida L.G."/>
            <person name="Bazylinski D.A."/>
            <person name="Vasconcellos A.T."/>
            <person name="Abreu F."/>
            <person name="Lins U."/>
        </authorList>
    </citation>
    <scope>NUCLEOTIDE SEQUENCE [LARGE SCALE GENOMIC DNA]</scope>
    <source>
        <strain evidence="5 6">IT-1</strain>
    </source>
</reference>
<dbReference type="SUPFAM" id="SSF55781">
    <property type="entry name" value="GAF domain-like"/>
    <property type="match status" value="1"/>
</dbReference>
<dbReference type="InterPro" id="IPR029787">
    <property type="entry name" value="Nucleotide_cyclase"/>
</dbReference>
<name>A0A1Y2K7Y5_9PROT</name>
<dbReference type="PROSITE" id="PS50887">
    <property type="entry name" value="GGDEF"/>
    <property type="match status" value="1"/>
</dbReference>
<dbReference type="Gene3D" id="1.10.3210.10">
    <property type="entry name" value="Hypothetical protein af1432"/>
    <property type="match status" value="1"/>
</dbReference>
<dbReference type="SMART" id="SM00065">
    <property type="entry name" value="GAF"/>
    <property type="match status" value="1"/>
</dbReference>
<comment type="catalytic activity">
    <reaction evidence="2">
        <text>2 GTP = 3',3'-c-di-GMP + 2 diphosphate</text>
        <dbReference type="Rhea" id="RHEA:24898"/>
        <dbReference type="ChEBI" id="CHEBI:33019"/>
        <dbReference type="ChEBI" id="CHEBI:37565"/>
        <dbReference type="ChEBI" id="CHEBI:58805"/>
        <dbReference type="EC" id="2.7.7.65"/>
    </reaction>
</comment>
<dbReference type="InterPro" id="IPR003018">
    <property type="entry name" value="GAF"/>
</dbReference>
<dbReference type="GO" id="GO:0052621">
    <property type="term" value="F:diguanylate cyclase activity"/>
    <property type="evidence" value="ECO:0007669"/>
    <property type="project" value="UniProtKB-EC"/>
</dbReference>
<dbReference type="Pfam" id="PF08668">
    <property type="entry name" value="HDOD"/>
    <property type="match status" value="1"/>
</dbReference>
<dbReference type="Gene3D" id="3.30.450.40">
    <property type="match status" value="1"/>
</dbReference>
<dbReference type="SUPFAM" id="SSF55073">
    <property type="entry name" value="Nucleotide cyclase"/>
    <property type="match status" value="1"/>
</dbReference>
<dbReference type="Pfam" id="PF00990">
    <property type="entry name" value="GGDEF"/>
    <property type="match status" value="1"/>
</dbReference>
<feature type="domain" description="HDOD" evidence="4">
    <location>
        <begin position="27"/>
        <end position="223"/>
    </location>
</feature>
<dbReference type="InterPro" id="IPR029016">
    <property type="entry name" value="GAF-like_dom_sf"/>
</dbReference>
<dbReference type="AlphaFoldDB" id="A0A1Y2K7Y5"/>
<evidence type="ECO:0000313" key="5">
    <source>
        <dbReference type="EMBL" id="OSM06792.1"/>
    </source>
</evidence>
<dbReference type="GO" id="GO:1902201">
    <property type="term" value="P:negative regulation of bacterial-type flagellum-dependent cell motility"/>
    <property type="evidence" value="ECO:0007669"/>
    <property type="project" value="TreeGrafter"/>
</dbReference>
<dbReference type="InterPro" id="IPR003607">
    <property type="entry name" value="HD/PDEase_dom"/>
</dbReference>
<dbReference type="InterPro" id="IPR013976">
    <property type="entry name" value="HDOD"/>
</dbReference>
<dbReference type="NCBIfam" id="TIGR00254">
    <property type="entry name" value="GGDEF"/>
    <property type="match status" value="1"/>
</dbReference>
<dbReference type="InterPro" id="IPR043128">
    <property type="entry name" value="Rev_trsase/Diguanyl_cyclase"/>
</dbReference>
<dbReference type="CDD" id="cd01949">
    <property type="entry name" value="GGDEF"/>
    <property type="match status" value="1"/>
</dbReference>
<sequence length="682" mass="74936">MQAMNASFDKTENAARQTLQNAYGDAEPLYKAQLSALNKLSRSPDAKAADCAAQFANTATLGERLQARLLYDWPASLKPENGIPQIADALGRTQFTRLAIEALLYEITVNDIPGGFHQGLKHWRHALATAVAAQTLAERTGLADPREAWMSGLLHDIGKTPLYIGLGADAVMIEQIAQATPWEVDEAERLLGGVSHGALSAFMADQWGFPAHVVDAIADRHELDDKEEDAGPDEPTLRLTAVLQLSDYLAWILGMGSVPERRHPTLSEAVTRLMQPERLATSGLLQRIHGEMTRLAGFYPIDLPGPGYWRENLLKANIQLGRVNAQLKHAAQHKGHTPSADTFANPAPRASLLAPHRSLDFREIFRSTAKAVRKDFQFGRVLLYRIASDRKTLKLFAQDGPQEHANEQQLASIPLEEGAESLLTAIRRRRPWLIQGANALERRMLDALGARELGVSPIHSDRSAHGVMLCHNGKRGRPLEALELGALGAVCREMGAALDHARQYARMRQSAERDALTGLNNRGYMDKRLAQEFAYARKQNAPLALVMMDIDHFKKFNDDFGHQEGDHVLKMVAGTLGALTRTDGVAGRFGGEEFMVILRGAQMADAMQYAERIRSGVASMGRALGKRRYQGRPLTISVGVSACQGELPDAEHLVKQADQALYLAKSRGRNRVAGDDKERTAA</sequence>
<feature type="domain" description="GGDEF" evidence="3">
    <location>
        <begin position="541"/>
        <end position="677"/>
    </location>
</feature>
<dbReference type="EMBL" id="LVJN01000015">
    <property type="protein sequence ID" value="OSM06792.1"/>
    <property type="molecule type" value="Genomic_DNA"/>
</dbReference>
<evidence type="ECO:0000259" key="4">
    <source>
        <dbReference type="PROSITE" id="PS51833"/>
    </source>
</evidence>
<gene>
    <name evidence="5" type="ORF">MAIT1_00344</name>
</gene>
<evidence type="ECO:0000256" key="1">
    <source>
        <dbReference type="ARBA" id="ARBA00012528"/>
    </source>
</evidence>
<dbReference type="PANTHER" id="PTHR45138">
    <property type="entry name" value="REGULATORY COMPONENTS OF SENSORY TRANSDUCTION SYSTEM"/>
    <property type="match status" value="1"/>
</dbReference>
<dbReference type="Proteomes" id="UP000194003">
    <property type="component" value="Unassembled WGS sequence"/>
</dbReference>
<dbReference type="InterPro" id="IPR050469">
    <property type="entry name" value="Diguanylate_Cyclase"/>
</dbReference>
<evidence type="ECO:0000256" key="2">
    <source>
        <dbReference type="ARBA" id="ARBA00034247"/>
    </source>
</evidence>
<dbReference type="Gene3D" id="3.30.70.270">
    <property type="match status" value="1"/>
</dbReference>
<dbReference type="SMART" id="SM00267">
    <property type="entry name" value="GGDEF"/>
    <property type="match status" value="1"/>
</dbReference>
<dbReference type="CDD" id="cd00077">
    <property type="entry name" value="HDc"/>
    <property type="match status" value="1"/>
</dbReference>
<dbReference type="GO" id="GO:0043709">
    <property type="term" value="P:cell adhesion involved in single-species biofilm formation"/>
    <property type="evidence" value="ECO:0007669"/>
    <property type="project" value="TreeGrafter"/>
</dbReference>
<proteinExistence type="predicted"/>
<evidence type="ECO:0000259" key="3">
    <source>
        <dbReference type="PROSITE" id="PS50887"/>
    </source>
</evidence>
<dbReference type="EC" id="2.7.7.65" evidence="1"/>
<organism evidence="5 6">
    <name type="scientific">Magnetofaba australis IT-1</name>
    <dbReference type="NCBI Taxonomy" id="1434232"/>
    <lineage>
        <taxon>Bacteria</taxon>
        <taxon>Pseudomonadati</taxon>
        <taxon>Pseudomonadota</taxon>
        <taxon>Magnetococcia</taxon>
        <taxon>Magnetococcales</taxon>
        <taxon>Magnetococcaceae</taxon>
        <taxon>Magnetofaba</taxon>
    </lineage>
</organism>
<dbReference type="SMART" id="SM00471">
    <property type="entry name" value="HDc"/>
    <property type="match status" value="1"/>
</dbReference>